<dbReference type="PANTHER" id="PTHR21621:SF0">
    <property type="entry name" value="BETA-CITRYLGLUTAMATE SYNTHASE B-RELATED"/>
    <property type="match status" value="1"/>
</dbReference>
<dbReference type="Gene3D" id="3.30.1490.20">
    <property type="entry name" value="ATP-grasp fold, A domain"/>
    <property type="match status" value="1"/>
</dbReference>
<dbReference type="RefSeq" id="WP_207143097.1">
    <property type="nucleotide sequence ID" value="NZ_JAEKJZ010000006.1"/>
</dbReference>
<dbReference type="GO" id="GO:0005737">
    <property type="term" value="C:cytoplasm"/>
    <property type="evidence" value="ECO:0007669"/>
    <property type="project" value="TreeGrafter"/>
</dbReference>
<dbReference type="PANTHER" id="PTHR21621">
    <property type="entry name" value="RIBOSOMAL PROTEIN S6 MODIFICATION PROTEIN"/>
    <property type="match status" value="1"/>
</dbReference>
<dbReference type="SUPFAM" id="SSF56059">
    <property type="entry name" value="Glutathione synthetase ATP-binding domain-like"/>
    <property type="match status" value="1"/>
</dbReference>
<sequence>MTESDTARPRSLVYRLLDAYCRRTGLCLSAADSHGHAGLVETPDGTRRFFKGTRFDLNSQGAAEIANDKAYSLGFLRQSGLPVPAFHVAEGSPLRNGQYPPEEVFAFAEEAGFPLYVKPNCGREGKGVMRALTKSTLQNVLHVLAERNFQILIQQEILGRDLRVIVLDGEVLCVLERRAPEVTGDGRSSLANLIEAHETIDAADGRIDFELSQQGQMRQSIPEKDRVIRLLPVSNLSSGGMAEIVTDVTAPEILAIARDAARCLSLRYAAVDMILPEDRPDAVGFILEVNAAPGFTRLHRQGPEEAALVEGIYEKVFDAMFGG</sequence>
<dbReference type="GO" id="GO:0005524">
    <property type="term" value="F:ATP binding"/>
    <property type="evidence" value="ECO:0007669"/>
    <property type="project" value="UniProtKB-UniRule"/>
</dbReference>
<evidence type="ECO:0000313" key="4">
    <source>
        <dbReference type="Proteomes" id="UP000664096"/>
    </source>
</evidence>
<dbReference type="GO" id="GO:0018169">
    <property type="term" value="F:ribosomal S6-glutamic acid ligase activity"/>
    <property type="evidence" value="ECO:0007669"/>
    <property type="project" value="TreeGrafter"/>
</dbReference>
<dbReference type="EMBL" id="JAEKJZ010000006">
    <property type="protein sequence ID" value="MBN9673251.1"/>
    <property type="molecule type" value="Genomic_DNA"/>
</dbReference>
<comment type="caution">
    <text evidence="3">The sequence shown here is derived from an EMBL/GenBank/DDBJ whole genome shotgun (WGS) entry which is preliminary data.</text>
</comment>
<dbReference type="Proteomes" id="UP000664096">
    <property type="component" value="Unassembled WGS sequence"/>
</dbReference>
<reference evidence="3" key="1">
    <citation type="submission" date="2020-12" db="EMBL/GenBank/DDBJ databases">
        <title>Oil enriched cultivation method for isolating marine PHA-producing bacteria.</title>
        <authorList>
            <person name="Zheng W."/>
            <person name="Yu S."/>
            <person name="Huang Y."/>
        </authorList>
    </citation>
    <scope>NUCLEOTIDE SEQUENCE</scope>
    <source>
        <strain evidence="3">SY-2-12</strain>
    </source>
</reference>
<proteinExistence type="predicted"/>
<dbReference type="Gene3D" id="3.30.470.20">
    <property type="entry name" value="ATP-grasp fold, B domain"/>
    <property type="match status" value="2"/>
</dbReference>
<evidence type="ECO:0000256" key="1">
    <source>
        <dbReference type="PROSITE-ProRule" id="PRU00409"/>
    </source>
</evidence>
<dbReference type="GO" id="GO:0009432">
    <property type="term" value="P:SOS response"/>
    <property type="evidence" value="ECO:0007669"/>
    <property type="project" value="TreeGrafter"/>
</dbReference>
<name>A0A939EIE2_9HYPH</name>
<protein>
    <submittedName>
        <fullName evidence="3">ATP-dependent carboxylate-amine ligase</fullName>
    </submittedName>
</protein>
<gene>
    <name evidence="3" type="ORF">JF539_23030</name>
</gene>
<feature type="domain" description="ATP-grasp" evidence="2">
    <location>
        <begin position="73"/>
        <end position="321"/>
    </location>
</feature>
<evidence type="ECO:0000259" key="2">
    <source>
        <dbReference type="PROSITE" id="PS50975"/>
    </source>
</evidence>
<dbReference type="AlphaFoldDB" id="A0A939EIE2"/>
<keyword evidence="1" id="KW-0067">ATP-binding</keyword>
<dbReference type="Pfam" id="PF08443">
    <property type="entry name" value="RimK"/>
    <property type="match status" value="1"/>
</dbReference>
<keyword evidence="1" id="KW-0547">Nucleotide-binding</keyword>
<evidence type="ECO:0000313" key="3">
    <source>
        <dbReference type="EMBL" id="MBN9673251.1"/>
    </source>
</evidence>
<dbReference type="InterPro" id="IPR013815">
    <property type="entry name" value="ATP_grasp_subdomain_1"/>
</dbReference>
<dbReference type="GO" id="GO:0046872">
    <property type="term" value="F:metal ion binding"/>
    <property type="evidence" value="ECO:0007669"/>
    <property type="project" value="InterPro"/>
</dbReference>
<accession>A0A939EIE2</accession>
<keyword evidence="3" id="KW-0436">Ligase</keyword>
<organism evidence="3 4">
    <name type="scientific">Roseibium aggregatum</name>
    <dbReference type="NCBI Taxonomy" id="187304"/>
    <lineage>
        <taxon>Bacteria</taxon>
        <taxon>Pseudomonadati</taxon>
        <taxon>Pseudomonadota</taxon>
        <taxon>Alphaproteobacteria</taxon>
        <taxon>Hyphomicrobiales</taxon>
        <taxon>Stappiaceae</taxon>
        <taxon>Roseibium</taxon>
    </lineage>
</organism>
<dbReference type="PROSITE" id="PS50975">
    <property type="entry name" value="ATP_GRASP"/>
    <property type="match status" value="1"/>
</dbReference>
<dbReference type="InterPro" id="IPR011761">
    <property type="entry name" value="ATP-grasp"/>
</dbReference>
<dbReference type="InterPro" id="IPR013651">
    <property type="entry name" value="ATP-grasp_RimK-type"/>
</dbReference>